<keyword evidence="1" id="KW-0472">Membrane</keyword>
<evidence type="ECO:0000256" key="1">
    <source>
        <dbReference type="SAM" id="Phobius"/>
    </source>
</evidence>
<dbReference type="SUPFAM" id="SSF54523">
    <property type="entry name" value="Pili subunits"/>
    <property type="match status" value="1"/>
</dbReference>
<dbReference type="EMBL" id="BARV01039271">
    <property type="protein sequence ID" value="GAI55728.1"/>
    <property type="molecule type" value="Genomic_DNA"/>
</dbReference>
<accession>X1PIQ6</accession>
<comment type="caution">
    <text evidence="2">The sequence shown here is derived from an EMBL/GenBank/DDBJ whole genome shotgun (WGS) entry which is preliminary data.</text>
</comment>
<proteinExistence type="predicted"/>
<name>X1PIQ6_9ZZZZ</name>
<evidence type="ECO:0000313" key="2">
    <source>
        <dbReference type="EMBL" id="GAI55728.1"/>
    </source>
</evidence>
<protein>
    <recommendedName>
        <fullName evidence="3">General secretion pathway GspH domain-containing protein</fullName>
    </recommendedName>
</protein>
<sequence>MIKSAFTLAELLVIIGIIGILALISIPAFRAYQPNLQLSSMVRELVTDLRYAQQLAVAEQVEHGIRFFS</sequence>
<gene>
    <name evidence="2" type="ORF">S06H3_60242</name>
</gene>
<keyword evidence="1" id="KW-1133">Transmembrane helix</keyword>
<evidence type="ECO:0008006" key="3">
    <source>
        <dbReference type="Google" id="ProtNLM"/>
    </source>
</evidence>
<organism evidence="2">
    <name type="scientific">marine sediment metagenome</name>
    <dbReference type="NCBI Taxonomy" id="412755"/>
    <lineage>
        <taxon>unclassified sequences</taxon>
        <taxon>metagenomes</taxon>
        <taxon>ecological metagenomes</taxon>
    </lineage>
</organism>
<keyword evidence="1" id="KW-0812">Transmembrane</keyword>
<dbReference type="Gene3D" id="3.30.700.10">
    <property type="entry name" value="Glycoprotein, Type 4 Pilin"/>
    <property type="match status" value="1"/>
</dbReference>
<feature type="transmembrane region" description="Helical" evidence="1">
    <location>
        <begin position="6"/>
        <end position="29"/>
    </location>
</feature>
<feature type="non-terminal residue" evidence="2">
    <location>
        <position position="69"/>
    </location>
</feature>
<reference evidence="2" key="1">
    <citation type="journal article" date="2014" name="Front. Microbiol.">
        <title>High frequency of phylogenetically diverse reductive dehalogenase-homologous genes in deep subseafloor sedimentary metagenomes.</title>
        <authorList>
            <person name="Kawai M."/>
            <person name="Futagami T."/>
            <person name="Toyoda A."/>
            <person name="Takaki Y."/>
            <person name="Nishi S."/>
            <person name="Hori S."/>
            <person name="Arai W."/>
            <person name="Tsubouchi T."/>
            <person name="Morono Y."/>
            <person name="Uchiyama I."/>
            <person name="Ito T."/>
            <person name="Fujiyama A."/>
            <person name="Inagaki F."/>
            <person name="Takami H."/>
        </authorList>
    </citation>
    <scope>NUCLEOTIDE SEQUENCE</scope>
    <source>
        <strain evidence="2">Expedition CK06-06</strain>
    </source>
</reference>
<dbReference type="AlphaFoldDB" id="X1PIQ6"/>
<dbReference type="InterPro" id="IPR045584">
    <property type="entry name" value="Pilin-like"/>
</dbReference>